<gene>
    <name evidence="2" type="ORF">CK820_G0047005</name>
</gene>
<accession>A0A2J8JJJ7</accession>
<evidence type="ECO:0000256" key="1">
    <source>
        <dbReference type="SAM" id="MobiDB-lite"/>
    </source>
</evidence>
<dbReference type="Proteomes" id="UP000236370">
    <property type="component" value="Unassembled WGS sequence"/>
</dbReference>
<dbReference type="EMBL" id="NBAG03000454">
    <property type="protein sequence ID" value="PNI22937.1"/>
    <property type="molecule type" value="Genomic_DNA"/>
</dbReference>
<dbReference type="AlphaFoldDB" id="A0A2J8JJJ7"/>
<organism evidence="2 3">
    <name type="scientific">Pan troglodytes</name>
    <name type="common">Chimpanzee</name>
    <dbReference type="NCBI Taxonomy" id="9598"/>
    <lineage>
        <taxon>Eukaryota</taxon>
        <taxon>Metazoa</taxon>
        <taxon>Chordata</taxon>
        <taxon>Craniata</taxon>
        <taxon>Vertebrata</taxon>
        <taxon>Euteleostomi</taxon>
        <taxon>Mammalia</taxon>
        <taxon>Eutheria</taxon>
        <taxon>Euarchontoglires</taxon>
        <taxon>Primates</taxon>
        <taxon>Haplorrhini</taxon>
        <taxon>Catarrhini</taxon>
        <taxon>Hominidae</taxon>
        <taxon>Pan</taxon>
    </lineage>
</organism>
<name>A0A2J8JJJ7_PANTR</name>
<feature type="compositionally biased region" description="Low complexity" evidence="1">
    <location>
        <begin position="13"/>
        <end position="29"/>
    </location>
</feature>
<protein>
    <submittedName>
        <fullName evidence="2">RFX5 isoform 11</fullName>
    </submittedName>
</protein>
<proteinExistence type="predicted"/>
<reference evidence="2 3" key="1">
    <citation type="submission" date="2017-12" db="EMBL/GenBank/DDBJ databases">
        <title>High-resolution comparative analysis of great ape genomes.</title>
        <authorList>
            <person name="Pollen A."/>
            <person name="Hastie A."/>
            <person name="Hormozdiari F."/>
            <person name="Dougherty M."/>
            <person name="Liu R."/>
            <person name="Chaisson M."/>
            <person name="Hoppe E."/>
            <person name="Hill C."/>
            <person name="Pang A."/>
            <person name="Hillier L."/>
            <person name="Baker C."/>
            <person name="Armstrong J."/>
            <person name="Shendure J."/>
            <person name="Paten B."/>
            <person name="Wilson R."/>
            <person name="Chao H."/>
            <person name="Schneider V."/>
            <person name="Ventura M."/>
            <person name="Kronenberg Z."/>
            <person name="Murali S."/>
            <person name="Gordon D."/>
            <person name="Cantsilieris S."/>
            <person name="Munson K."/>
            <person name="Nelson B."/>
            <person name="Raja A."/>
            <person name="Underwood J."/>
            <person name="Diekhans M."/>
            <person name="Fiddes I."/>
            <person name="Haussler D."/>
            <person name="Eichler E."/>
        </authorList>
    </citation>
    <scope>NUCLEOTIDE SEQUENCE [LARGE SCALE GENOMIC DNA]</scope>
    <source>
        <strain evidence="2">Yerkes chimp pedigree #C0471</strain>
    </source>
</reference>
<evidence type="ECO:0000313" key="3">
    <source>
        <dbReference type="Proteomes" id="UP000236370"/>
    </source>
</evidence>
<sequence length="44" mass="4549">MAEDEPDAKSPKTGGRAPPGGAEAGEPTTLLQRLRGTISPCRTK</sequence>
<feature type="region of interest" description="Disordered" evidence="1">
    <location>
        <begin position="1"/>
        <end position="44"/>
    </location>
</feature>
<dbReference type="SMR" id="A0A2J8JJJ7"/>
<evidence type="ECO:0000313" key="2">
    <source>
        <dbReference type="EMBL" id="PNI22937.1"/>
    </source>
</evidence>
<comment type="caution">
    <text evidence="2">The sequence shown here is derived from an EMBL/GenBank/DDBJ whole genome shotgun (WGS) entry which is preliminary data.</text>
</comment>